<proteinExistence type="predicted"/>
<evidence type="ECO:0000256" key="1">
    <source>
        <dbReference type="ARBA" id="ARBA00004123"/>
    </source>
</evidence>
<reference evidence="5 6" key="1">
    <citation type="submission" date="2024-11" db="EMBL/GenBank/DDBJ databases">
        <title>Chromosome-level genome assembly of the freshwater bivalve Anodonta woodiana.</title>
        <authorList>
            <person name="Chen X."/>
        </authorList>
    </citation>
    <scope>NUCLEOTIDE SEQUENCE [LARGE SCALE GENOMIC DNA]</scope>
    <source>
        <strain evidence="5">MN2024</strain>
        <tissue evidence="5">Gills</tissue>
    </source>
</reference>
<evidence type="ECO:0000256" key="4">
    <source>
        <dbReference type="ARBA" id="ARBA00023242"/>
    </source>
</evidence>
<organism evidence="5 6">
    <name type="scientific">Sinanodonta woodiana</name>
    <name type="common">Chinese pond mussel</name>
    <name type="synonym">Anodonta woodiana</name>
    <dbReference type="NCBI Taxonomy" id="1069815"/>
    <lineage>
        <taxon>Eukaryota</taxon>
        <taxon>Metazoa</taxon>
        <taxon>Spiralia</taxon>
        <taxon>Lophotrochozoa</taxon>
        <taxon>Mollusca</taxon>
        <taxon>Bivalvia</taxon>
        <taxon>Autobranchia</taxon>
        <taxon>Heteroconchia</taxon>
        <taxon>Palaeoheterodonta</taxon>
        <taxon>Unionida</taxon>
        <taxon>Unionoidea</taxon>
        <taxon>Unionidae</taxon>
        <taxon>Unioninae</taxon>
        <taxon>Sinanodonta</taxon>
    </lineage>
</organism>
<protein>
    <submittedName>
        <fullName evidence="5">Uncharacterized protein</fullName>
    </submittedName>
</protein>
<name>A0ABD3VQ95_SINWO</name>
<evidence type="ECO:0000256" key="3">
    <source>
        <dbReference type="ARBA" id="ARBA00023155"/>
    </source>
</evidence>
<dbReference type="GO" id="GO:0005634">
    <property type="term" value="C:nucleus"/>
    <property type="evidence" value="ECO:0007669"/>
    <property type="project" value="UniProtKB-SubCell"/>
</dbReference>
<dbReference type="InterPro" id="IPR050877">
    <property type="entry name" value="EMX-VAX-Noto_Homeobox_TFs"/>
</dbReference>
<dbReference type="GO" id="GO:0003677">
    <property type="term" value="F:DNA binding"/>
    <property type="evidence" value="ECO:0007669"/>
    <property type="project" value="UniProtKB-KW"/>
</dbReference>
<comment type="caution">
    <text evidence="5">The sequence shown here is derived from an EMBL/GenBank/DDBJ whole genome shotgun (WGS) entry which is preliminary data.</text>
</comment>
<dbReference type="Proteomes" id="UP001634394">
    <property type="component" value="Unassembled WGS sequence"/>
</dbReference>
<sequence length="240" mass="27314">MTATTVVPCLGRSKGFTIDSIIGKDSEKTNFSLPTSSQRCHQRLRKTDHIQEEEIHEKEININHADTVHLSSHIRDPMDMSDIRNHVFFNSSPRDIFGAMAPAGDSIKHFHEAFLHSNIPCGSSRPCRRPVSSLNVSGMFSQQIPAVSPIHPMLLNNNRDFRSIYPYLTDRYPAYLLPRFGVSGSPGLFFQPYRKPKRIRTAFSPSQLLQLEKAFEKKSLRRWAREERFGFGTAALRNTG</sequence>
<dbReference type="InterPro" id="IPR009057">
    <property type="entry name" value="Homeodomain-like_sf"/>
</dbReference>
<dbReference type="PANTHER" id="PTHR24339:SF28">
    <property type="entry name" value="E5-RELATED"/>
    <property type="match status" value="1"/>
</dbReference>
<keyword evidence="2" id="KW-0238">DNA-binding</keyword>
<dbReference type="SUPFAM" id="SSF46689">
    <property type="entry name" value="Homeodomain-like"/>
    <property type="match status" value="1"/>
</dbReference>
<evidence type="ECO:0000313" key="6">
    <source>
        <dbReference type="Proteomes" id="UP001634394"/>
    </source>
</evidence>
<evidence type="ECO:0000313" key="5">
    <source>
        <dbReference type="EMBL" id="KAL3863779.1"/>
    </source>
</evidence>
<comment type="subcellular location">
    <subcellularLocation>
        <location evidence="1">Nucleus</location>
    </subcellularLocation>
</comment>
<keyword evidence="4" id="KW-0539">Nucleus</keyword>
<dbReference type="PANTHER" id="PTHR24339">
    <property type="entry name" value="HOMEOBOX PROTEIN EMX-RELATED"/>
    <property type="match status" value="1"/>
</dbReference>
<accession>A0ABD3VQ95</accession>
<keyword evidence="3" id="KW-0371">Homeobox</keyword>
<gene>
    <name evidence="5" type="ORF">ACJMK2_005514</name>
</gene>
<keyword evidence="6" id="KW-1185">Reference proteome</keyword>
<dbReference type="EMBL" id="JBJQND010000010">
    <property type="protein sequence ID" value="KAL3863779.1"/>
    <property type="molecule type" value="Genomic_DNA"/>
</dbReference>
<evidence type="ECO:0000256" key="2">
    <source>
        <dbReference type="ARBA" id="ARBA00023125"/>
    </source>
</evidence>
<dbReference type="AlphaFoldDB" id="A0ABD3VQ95"/>